<dbReference type="EMBL" id="MUBK01000004">
    <property type="protein sequence ID" value="OTA21231.1"/>
    <property type="molecule type" value="Genomic_DNA"/>
</dbReference>
<keyword evidence="3" id="KW-1185">Reference proteome</keyword>
<feature type="domain" description="DUF2169" evidence="1">
    <location>
        <begin position="21"/>
        <end position="369"/>
    </location>
</feature>
<gene>
    <name evidence="2" type="ORF">Xbed_00885</name>
</gene>
<organism evidence="2 3">
    <name type="scientific">Xenorhabdus beddingii</name>
    <dbReference type="NCBI Taxonomy" id="40578"/>
    <lineage>
        <taxon>Bacteria</taxon>
        <taxon>Pseudomonadati</taxon>
        <taxon>Pseudomonadota</taxon>
        <taxon>Gammaproteobacteria</taxon>
        <taxon>Enterobacterales</taxon>
        <taxon>Morganellaceae</taxon>
        <taxon>Xenorhabdus</taxon>
    </lineage>
</organism>
<dbReference type="Proteomes" id="UP000194204">
    <property type="component" value="Unassembled WGS sequence"/>
</dbReference>
<accession>A0A1Y2SSB7</accession>
<dbReference type="OrthoDB" id="237820at2"/>
<evidence type="ECO:0000313" key="2">
    <source>
        <dbReference type="EMBL" id="OTA21231.1"/>
    </source>
</evidence>
<dbReference type="STRING" id="40578.Xbed_00885"/>
<protein>
    <recommendedName>
        <fullName evidence="1">DUF2169 domain-containing protein</fullName>
    </recommendedName>
</protein>
<dbReference type="Pfam" id="PF09937">
    <property type="entry name" value="DUF2169"/>
    <property type="match status" value="1"/>
</dbReference>
<dbReference type="InterPro" id="IPR018683">
    <property type="entry name" value="DUF2169"/>
</dbReference>
<dbReference type="RefSeq" id="WP_086111723.1">
    <property type="nucleotide sequence ID" value="NZ_CAWNHF010000145.1"/>
</dbReference>
<evidence type="ECO:0000313" key="3">
    <source>
        <dbReference type="Proteomes" id="UP000194204"/>
    </source>
</evidence>
<sequence>MEFRNLTPFSVINYKMLDTEDEEYHVVAMKIVYQLQPTGSGHYQPVLEAPYGELTVQDTFSGEMNQSSVQQESDLAPLKPKCDVIVNGIAYAPGGEACEKVAVRLQVTQNDGQSLIDKTLHVWGEREFQRSSQDEWQLTLPQKFTELPVDYQYAFGGQCKVYEEDNAAASVAEEARLSETQREQHPEKENPPIAHATWEYNPLGTGFITPWYAKAKDLSRYPAPRIEHPDAPITEEHFTQWLDHPPSVTEKACLPAGLGIIGRAWLPRRTLAGTYDEQWLEERHPYLPDDFRFSYWNNAPDDQQIDFPDNDIRISLFNLTRDGELHVQLPGHRPLILLRMLSGEMLPERMYADTIIIDSEALTLSMTYRYHIEAASPLRVMEARFEMDPDAPLIRIASPDDTDKREIHIYG</sequence>
<proteinExistence type="predicted"/>
<reference evidence="2 3" key="1">
    <citation type="submission" date="2017-01" db="EMBL/GenBank/DDBJ databases">
        <title>Deconstructing symbiosis and pathogenesis requirements using a combined genomic-metabolomic approach.</title>
        <authorList>
            <person name="Tobias N.J."/>
            <person name="Wolff H."/>
            <person name="Djahanschiri B."/>
            <person name="Ebersberger I."/>
            <person name="Bode H.B."/>
        </authorList>
    </citation>
    <scope>NUCLEOTIDE SEQUENCE [LARGE SCALE GENOMIC DNA]</scope>
    <source>
        <strain evidence="2 3">DSM 4764</strain>
    </source>
</reference>
<evidence type="ECO:0000259" key="1">
    <source>
        <dbReference type="Pfam" id="PF09937"/>
    </source>
</evidence>
<name>A0A1Y2SSB7_9GAMM</name>
<dbReference type="AlphaFoldDB" id="A0A1Y2SSB7"/>
<comment type="caution">
    <text evidence="2">The sequence shown here is derived from an EMBL/GenBank/DDBJ whole genome shotgun (WGS) entry which is preliminary data.</text>
</comment>